<reference evidence="1 2" key="1">
    <citation type="submission" date="2020-08" db="EMBL/GenBank/DDBJ databases">
        <title>Genome sequence of Nocardioides mesophilus KACC 16243T.</title>
        <authorList>
            <person name="Hyun D.-W."/>
            <person name="Bae J.-W."/>
        </authorList>
    </citation>
    <scope>NUCLEOTIDE SEQUENCE [LARGE SCALE GENOMIC DNA]</scope>
    <source>
        <strain evidence="1 2">KACC 16243</strain>
    </source>
</reference>
<dbReference type="EMBL" id="CP060713">
    <property type="protein sequence ID" value="QNN53459.1"/>
    <property type="molecule type" value="Genomic_DNA"/>
</dbReference>
<evidence type="ECO:0000313" key="2">
    <source>
        <dbReference type="Proteomes" id="UP000515947"/>
    </source>
</evidence>
<organism evidence="1 2">
    <name type="scientific">Nocardioides mesophilus</name>
    <dbReference type="NCBI Taxonomy" id="433659"/>
    <lineage>
        <taxon>Bacteria</taxon>
        <taxon>Bacillati</taxon>
        <taxon>Actinomycetota</taxon>
        <taxon>Actinomycetes</taxon>
        <taxon>Propionibacteriales</taxon>
        <taxon>Nocardioidaceae</taxon>
        <taxon>Nocardioides</taxon>
    </lineage>
</organism>
<name>A0A7G9RCY4_9ACTN</name>
<accession>A0A7G9RCY4</accession>
<dbReference type="Proteomes" id="UP000515947">
    <property type="component" value="Chromosome"/>
</dbReference>
<evidence type="ECO:0000313" key="1">
    <source>
        <dbReference type="EMBL" id="QNN53459.1"/>
    </source>
</evidence>
<protein>
    <submittedName>
        <fullName evidence="1">Uncharacterized protein</fullName>
    </submittedName>
</protein>
<sequence>MSARREVRLRRRQRVAEGDRPVAHGTWAGYLTDKCRCELCRAFRSAYMKDYRARKAAARP</sequence>
<keyword evidence="2" id="KW-1185">Reference proteome</keyword>
<dbReference type="KEGG" id="nmes:H9L09_03150"/>
<dbReference type="AlphaFoldDB" id="A0A7G9RCY4"/>
<proteinExistence type="predicted"/>
<dbReference type="RefSeq" id="WP_187579301.1">
    <property type="nucleotide sequence ID" value="NZ_CP060713.1"/>
</dbReference>
<gene>
    <name evidence="1" type="ORF">H9L09_03150</name>
</gene>